<name>A0ABQ9YKZ7_9EUKA</name>
<keyword evidence="2" id="KW-1185">Reference proteome</keyword>
<evidence type="ECO:0000313" key="2">
    <source>
        <dbReference type="Proteomes" id="UP001281761"/>
    </source>
</evidence>
<comment type="caution">
    <text evidence="1">The sequence shown here is derived from an EMBL/GenBank/DDBJ whole genome shotgun (WGS) entry which is preliminary data.</text>
</comment>
<accession>A0ABQ9YKZ7</accession>
<proteinExistence type="predicted"/>
<sequence>MSSHSVIGTFPALKLTHQSKQPPRRVIVQDIYLGPVFCGMVTLQGGKVKPVTQDIPPFEHPFIELEIAHAPAQRKILAILDLSSDGFDFQHRLLADGFDLAAPASTHPISISGRCWRLLSPAKELLGALWDTPGRLGSLISGYSVKPMHPHATLSIYFSPDDQLFGKLQRIFDNKKFTIADLRREIQLLGIFLLPHLYELF</sequence>
<reference evidence="1 2" key="1">
    <citation type="journal article" date="2022" name="bioRxiv">
        <title>Genomics of Preaxostyla Flagellates Illuminates Evolutionary Transitions and the Path Towards Mitochondrial Loss.</title>
        <authorList>
            <person name="Novak L.V.F."/>
            <person name="Treitli S.C."/>
            <person name="Pyrih J."/>
            <person name="Halakuc P."/>
            <person name="Pipaliya S.V."/>
            <person name="Vacek V."/>
            <person name="Brzon O."/>
            <person name="Soukal P."/>
            <person name="Eme L."/>
            <person name="Dacks J.B."/>
            <person name="Karnkowska A."/>
            <person name="Elias M."/>
            <person name="Hampl V."/>
        </authorList>
    </citation>
    <scope>NUCLEOTIDE SEQUENCE [LARGE SCALE GENOMIC DNA]</scope>
    <source>
        <strain evidence="1">NAU3</strain>
        <tissue evidence="1">Gut</tissue>
    </source>
</reference>
<organism evidence="1 2">
    <name type="scientific">Blattamonas nauphoetae</name>
    <dbReference type="NCBI Taxonomy" id="2049346"/>
    <lineage>
        <taxon>Eukaryota</taxon>
        <taxon>Metamonada</taxon>
        <taxon>Preaxostyla</taxon>
        <taxon>Oxymonadida</taxon>
        <taxon>Blattamonas</taxon>
    </lineage>
</organism>
<dbReference type="Proteomes" id="UP001281761">
    <property type="component" value="Unassembled WGS sequence"/>
</dbReference>
<protein>
    <submittedName>
        <fullName evidence="1">Uncharacterized protein</fullName>
    </submittedName>
</protein>
<evidence type="ECO:0000313" key="1">
    <source>
        <dbReference type="EMBL" id="KAK2964419.1"/>
    </source>
</evidence>
<dbReference type="EMBL" id="JARBJD010000002">
    <property type="protein sequence ID" value="KAK2964419.1"/>
    <property type="molecule type" value="Genomic_DNA"/>
</dbReference>
<gene>
    <name evidence="1" type="ORF">BLNAU_335</name>
</gene>